<dbReference type="InterPro" id="IPR012808">
    <property type="entry name" value="CHP02453"/>
</dbReference>
<evidence type="ECO:0000313" key="3">
    <source>
        <dbReference type="Proteomes" id="UP001203297"/>
    </source>
</evidence>
<comment type="caution">
    <text evidence="2">The sequence shown here is derived from an EMBL/GenBank/DDBJ whole genome shotgun (WGS) entry which is preliminary data.</text>
</comment>
<organism evidence="2 3">
    <name type="scientific">Multifurca ochricompacta</name>
    <dbReference type="NCBI Taxonomy" id="376703"/>
    <lineage>
        <taxon>Eukaryota</taxon>
        <taxon>Fungi</taxon>
        <taxon>Dikarya</taxon>
        <taxon>Basidiomycota</taxon>
        <taxon>Agaricomycotina</taxon>
        <taxon>Agaricomycetes</taxon>
        <taxon>Russulales</taxon>
        <taxon>Russulaceae</taxon>
        <taxon>Multifurca</taxon>
    </lineage>
</organism>
<evidence type="ECO:0000256" key="1">
    <source>
        <dbReference type="SAM" id="MobiDB-lite"/>
    </source>
</evidence>
<sequence length="262" mass="29672">MSPTGQSTRPITRTSINNTNPSPQTLNVTKKRAHGRERAVPQALRQDADKEASNMDEDDVKSLHSDALDEDSDLETKSRAAPRKRKRVSPVKPRASKSKKRKNATSNEDGEGEDNNLNLKVGQEIVGRVVQAPKTGHVPPGQISQNTFNFLLQLKRPECNDREWFRLHEPVFRLAETEFKHFIESLTDLFTEVDPQIPPLPPKDVIYRIYRDVRFSNDKTPYKTNLSATFSRSGRKGTFAGYHVYVSCTLPRLMKRALSSST</sequence>
<feature type="region of interest" description="Disordered" evidence="1">
    <location>
        <begin position="1"/>
        <end position="118"/>
    </location>
</feature>
<dbReference type="PANTHER" id="PTHR36452:SF1">
    <property type="entry name" value="DUF2461 DOMAIN-CONTAINING PROTEIN"/>
    <property type="match status" value="1"/>
</dbReference>
<protein>
    <submittedName>
        <fullName evidence="2">Uncharacterized protein</fullName>
    </submittedName>
</protein>
<dbReference type="Proteomes" id="UP001203297">
    <property type="component" value="Unassembled WGS sequence"/>
</dbReference>
<reference evidence="2" key="1">
    <citation type="journal article" date="2022" name="New Phytol.">
        <title>Evolutionary transition to the ectomycorrhizal habit in the genomes of a hyperdiverse lineage of mushroom-forming fungi.</title>
        <authorList>
            <person name="Looney B."/>
            <person name="Miyauchi S."/>
            <person name="Morin E."/>
            <person name="Drula E."/>
            <person name="Courty P.E."/>
            <person name="Kohler A."/>
            <person name="Kuo A."/>
            <person name="LaButti K."/>
            <person name="Pangilinan J."/>
            <person name="Lipzen A."/>
            <person name="Riley R."/>
            <person name="Andreopoulos W."/>
            <person name="He G."/>
            <person name="Johnson J."/>
            <person name="Nolan M."/>
            <person name="Tritt A."/>
            <person name="Barry K.W."/>
            <person name="Grigoriev I.V."/>
            <person name="Nagy L.G."/>
            <person name="Hibbett D."/>
            <person name="Henrissat B."/>
            <person name="Matheny P.B."/>
            <person name="Labbe J."/>
            <person name="Martin F.M."/>
        </authorList>
    </citation>
    <scope>NUCLEOTIDE SEQUENCE</scope>
    <source>
        <strain evidence="2">BPL690</strain>
    </source>
</reference>
<dbReference type="PANTHER" id="PTHR36452">
    <property type="entry name" value="CHROMOSOME 12, WHOLE GENOME SHOTGUN SEQUENCE"/>
    <property type="match status" value="1"/>
</dbReference>
<dbReference type="AlphaFoldDB" id="A0AAD4M9X2"/>
<accession>A0AAD4M9X2</accession>
<dbReference type="EMBL" id="WTXG01000006">
    <property type="protein sequence ID" value="KAI0305302.1"/>
    <property type="molecule type" value="Genomic_DNA"/>
</dbReference>
<gene>
    <name evidence="2" type="ORF">B0F90DRAFT_1703323</name>
</gene>
<evidence type="ECO:0000313" key="2">
    <source>
        <dbReference type="EMBL" id="KAI0305302.1"/>
    </source>
</evidence>
<dbReference type="Pfam" id="PF09365">
    <property type="entry name" value="DUF2461"/>
    <property type="match status" value="1"/>
</dbReference>
<keyword evidence="3" id="KW-1185">Reference proteome</keyword>
<name>A0AAD4M9X2_9AGAM</name>
<feature type="compositionally biased region" description="Polar residues" evidence="1">
    <location>
        <begin position="1"/>
        <end position="28"/>
    </location>
</feature>
<proteinExistence type="predicted"/>
<feature type="compositionally biased region" description="Basic residues" evidence="1">
    <location>
        <begin position="80"/>
        <end position="103"/>
    </location>
</feature>